<keyword evidence="2" id="KW-1185">Reference proteome</keyword>
<dbReference type="InterPro" id="IPR036388">
    <property type="entry name" value="WH-like_DNA-bd_sf"/>
</dbReference>
<dbReference type="STRING" id="1867952.MTBPR1_10600"/>
<protein>
    <submittedName>
        <fullName evidence="1">Putative transcriptional regulator, LysR family (ModE-like)</fullName>
    </submittedName>
</protein>
<organism evidence="1 2">
    <name type="scientific">Candidatus Terasakiella magnetica</name>
    <dbReference type="NCBI Taxonomy" id="1867952"/>
    <lineage>
        <taxon>Bacteria</taxon>
        <taxon>Pseudomonadati</taxon>
        <taxon>Pseudomonadota</taxon>
        <taxon>Alphaproteobacteria</taxon>
        <taxon>Rhodospirillales</taxon>
        <taxon>Terasakiellaceae</taxon>
        <taxon>Terasakiella</taxon>
    </lineage>
</organism>
<evidence type="ECO:0000313" key="2">
    <source>
        <dbReference type="Proteomes" id="UP000231658"/>
    </source>
</evidence>
<gene>
    <name evidence="1" type="ORF">MTBPR1_10600</name>
</gene>
<dbReference type="AlphaFoldDB" id="A0A1C3RDH9"/>
<sequence length="115" mass="12417">MARKETKLRIRIAFPTGHIGPGKIALLEQIQDIGSISGAAKEMDMTYRRAWHLLETVKTVLNEDVVETSVGGKSGGGASLTPVGKELIRLYREAEEGATQGAAPLLKKMDSLLKT</sequence>
<name>A0A1C3RDH9_9PROT</name>
<dbReference type="PANTHER" id="PTHR30432">
    <property type="entry name" value="TRANSCRIPTIONAL REGULATOR MODE"/>
    <property type="match status" value="1"/>
</dbReference>
<reference evidence="1 2" key="1">
    <citation type="submission" date="2016-07" db="EMBL/GenBank/DDBJ databases">
        <authorList>
            <person name="Lefevre C.T."/>
        </authorList>
    </citation>
    <scope>NUCLEOTIDE SEQUENCE [LARGE SCALE GENOMIC DNA]</scope>
    <source>
        <strain evidence="1">PR1</strain>
    </source>
</reference>
<dbReference type="Proteomes" id="UP000231658">
    <property type="component" value="Unassembled WGS sequence"/>
</dbReference>
<dbReference type="EMBL" id="FLYE01000001">
    <property type="protein sequence ID" value="SCA55353.1"/>
    <property type="molecule type" value="Genomic_DNA"/>
</dbReference>
<evidence type="ECO:0000313" key="1">
    <source>
        <dbReference type="EMBL" id="SCA55353.1"/>
    </source>
</evidence>
<dbReference type="PANTHER" id="PTHR30432:SF1">
    <property type="entry name" value="DNA-BINDING TRANSCRIPTIONAL DUAL REGULATOR MODE"/>
    <property type="match status" value="1"/>
</dbReference>
<proteinExistence type="predicted"/>
<dbReference type="Gene3D" id="1.10.10.10">
    <property type="entry name" value="Winged helix-like DNA-binding domain superfamily/Winged helix DNA-binding domain"/>
    <property type="match status" value="1"/>
</dbReference>
<dbReference type="OrthoDB" id="9800709at2"/>
<dbReference type="InterPro" id="IPR036390">
    <property type="entry name" value="WH_DNA-bd_sf"/>
</dbReference>
<dbReference type="RefSeq" id="WP_069186036.1">
    <property type="nucleotide sequence ID" value="NZ_FLYE01000001.1"/>
</dbReference>
<dbReference type="InterPro" id="IPR051815">
    <property type="entry name" value="Molybdate_resp_trans_reg"/>
</dbReference>
<dbReference type="SUPFAM" id="SSF46785">
    <property type="entry name" value="Winged helix' DNA-binding domain"/>
    <property type="match status" value="1"/>
</dbReference>
<accession>A0A1C3RDH9</accession>